<dbReference type="InterPro" id="IPR043129">
    <property type="entry name" value="ATPase_NBD"/>
</dbReference>
<dbReference type="PANTHER" id="PTHR18964">
    <property type="entry name" value="ROK (REPRESSOR, ORF, KINASE) FAMILY"/>
    <property type="match status" value="1"/>
</dbReference>
<dbReference type="Gene3D" id="3.30.420.40">
    <property type="match status" value="3"/>
</dbReference>
<comment type="similarity">
    <text evidence="1">Belongs to the ROK (NagC/XylR) family.</text>
</comment>
<dbReference type="OrthoDB" id="9810372at2"/>
<dbReference type="AlphaFoldDB" id="A0A1Q5PWG6"/>
<evidence type="ECO:0000313" key="3">
    <source>
        <dbReference type="EMBL" id="OKL51941.1"/>
    </source>
</evidence>
<dbReference type="SUPFAM" id="SSF46785">
    <property type="entry name" value="Winged helix' DNA-binding domain"/>
    <property type="match status" value="1"/>
</dbReference>
<evidence type="ECO:0000313" key="4">
    <source>
        <dbReference type="Proteomes" id="UP000185612"/>
    </source>
</evidence>
<dbReference type="InterPro" id="IPR005471">
    <property type="entry name" value="Tscrpt_reg_IclR_N"/>
</dbReference>
<dbReference type="EMBL" id="MQVS01000004">
    <property type="protein sequence ID" value="OKL51941.1"/>
    <property type="molecule type" value="Genomic_DNA"/>
</dbReference>
<reference evidence="4" key="1">
    <citation type="submission" date="2016-12" db="EMBL/GenBank/DDBJ databases">
        <authorList>
            <person name="Meng X."/>
        </authorList>
    </citation>
    <scope>NUCLEOTIDE SEQUENCE [LARGE SCALE GENOMIC DNA]</scope>
    <source>
        <strain evidence="4">DSM 20732</strain>
    </source>
</reference>
<evidence type="ECO:0000259" key="2">
    <source>
        <dbReference type="Pfam" id="PF09339"/>
    </source>
</evidence>
<proteinExistence type="inferred from homology"/>
<dbReference type="Proteomes" id="UP000185612">
    <property type="component" value="Unassembled WGS sequence"/>
</dbReference>
<dbReference type="Pfam" id="PF00480">
    <property type="entry name" value="ROK"/>
    <property type="match status" value="2"/>
</dbReference>
<gene>
    <name evidence="3" type="ORF">BSZ40_05520</name>
</gene>
<dbReference type="InterPro" id="IPR036390">
    <property type="entry name" value="WH_DNA-bd_sf"/>
</dbReference>
<feature type="domain" description="HTH iclR-type" evidence="2">
    <location>
        <begin position="13"/>
        <end position="57"/>
    </location>
</feature>
<evidence type="ECO:0000256" key="1">
    <source>
        <dbReference type="ARBA" id="ARBA00006479"/>
    </source>
</evidence>
<dbReference type="SUPFAM" id="SSF53067">
    <property type="entry name" value="Actin-like ATPase domain"/>
    <property type="match status" value="1"/>
</dbReference>
<protein>
    <recommendedName>
        <fullName evidence="2">HTH iclR-type domain-containing protein</fullName>
    </recommendedName>
</protein>
<dbReference type="RefSeq" id="WP_073824105.1">
    <property type="nucleotide sequence ID" value="NZ_MQVS01000004.1"/>
</dbReference>
<dbReference type="CDD" id="cd23763">
    <property type="entry name" value="ASKHA_ATPase_ROK"/>
    <property type="match status" value="1"/>
</dbReference>
<organism evidence="3 4">
    <name type="scientific">Buchananella hordeovulneris</name>
    <dbReference type="NCBI Taxonomy" id="52770"/>
    <lineage>
        <taxon>Bacteria</taxon>
        <taxon>Bacillati</taxon>
        <taxon>Actinomycetota</taxon>
        <taxon>Actinomycetes</taxon>
        <taxon>Actinomycetales</taxon>
        <taxon>Actinomycetaceae</taxon>
        <taxon>Buchananella</taxon>
    </lineage>
</organism>
<dbReference type="InterPro" id="IPR000600">
    <property type="entry name" value="ROK"/>
</dbReference>
<keyword evidence="4" id="KW-1185">Reference proteome</keyword>
<dbReference type="STRING" id="52770.BSZ40_05520"/>
<dbReference type="GO" id="GO:0003677">
    <property type="term" value="F:DNA binding"/>
    <property type="evidence" value="ECO:0007669"/>
    <property type="project" value="InterPro"/>
</dbReference>
<dbReference type="InterPro" id="IPR036388">
    <property type="entry name" value="WH-like_DNA-bd_sf"/>
</dbReference>
<accession>A0A1Q5PWG6</accession>
<dbReference type="GO" id="GO:0006355">
    <property type="term" value="P:regulation of DNA-templated transcription"/>
    <property type="evidence" value="ECO:0007669"/>
    <property type="project" value="InterPro"/>
</dbReference>
<sequence>MARPSSPPSARAATRVLAALAEAHWATIAELAHAADLSRPTVLGALTLFTEFGWIEAQQRPSAAGSGGRPAESYRLAPQAATCLVARLWAREVSALLLDATGRPLAQGRVPLAEPRQAAAVLQQLVADLQQQTHRSELTLAVVATMGICRQGRVLESVVFPQLVGSRVADDLAERWGCSVDFDNDANLSALAQLADLGRDDPHLSMVAIHVDESPGCGLIVNQQLWQGAHGAAGELAFGADMSWHVMERRLRQAAAARQCTPRDIFQAARAGDRAARALMAQAIDALADGIIKLLLVLDPHVLSLAGPGVQSELWAARLQRRLAPHVPRLPEIVVREMDESVLAGGCLRAGEQLRQQREQRLRSLPGLAPVAHPRLR</sequence>
<name>A0A1Q5PWG6_9ACTO</name>
<comment type="caution">
    <text evidence="3">The sequence shown here is derived from an EMBL/GenBank/DDBJ whole genome shotgun (WGS) entry which is preliminary data.</text>
</comment>
<dbReference type="Gene3D" id="1.10.10.10">
    <property type="entry name" value="Winged helix-like DNA-binding domain superfamily/Winged helix DNA-binding domain"/>
    <property type="match status" value="1"/>
</dbReference>
<dbReference type="InParanoid" id="A0A1Q5PWG6"/>
<dbReference type="PANTHER" id="PTHR18964:SF149">
    <property type="entry name" value="BIFUNCTIONAL UDP-N-ACETYLGLUCOSAMINE 2-EPIMERASE_N-ACETYLMANNOSAMINE KINASE"/>
    <property type="match status" value="1"/>
</dbReference>
<dbReference type="Pfam" id="PF09339">
    <property type="entry name" value="HTH_IclR"/>
    <property type="match status" value="1"/>
</dbReference>